<evidence type="ECO:0000313" key="2">
    <source>
        <dbReference type="Proteomes" id="UP000887565"/>
    </source>
</evidence>
<organism evidence="2 3">
    <name type="scientific">Romanomermis culicivorax</name>
    <name type="common">Nematode worm</name>
    <dbReference type="NCBI Taxonomy" id="13658"/>
    <lineage>
        <taxon>Eukaryota</taxon>
        <taxon>Metazoa</taxon>
        <taxon>Ecdysozoa</taxon>
        <taxon>Nematoda</taxon>
        <taxon>Enoplea</taxon>
        <taxon>Dorylaimia</taxon>
        <taxon>Mermithida</taxon>
        <taxon>Mermithoidea</taxon>
        <taxon>Mermithidae</taxon>
        <taxon>Romanomermis</taxon>
    </lineage>
</organism>
<evidence type="ECO:0000313" key="3">
    <source>
        <dbReference type="WBParaSite" id="nRc.2.0.1.t26566-RA"/>
    </source>
</evidence>
<dbReference type="WBParaSite" id="nRc.2.0.1.t26566-RA">
    <property type="protein sequence ID" value="nRc.2.0.1.t26566-RA"/>
    <property type="gene ID" value="nRc.2.0.1.g26566"/>
</dbReference>
<accession>A0A915JKK4</accession>
<name>A0A915JKK4_ROMCU</name>
<protein>
    <submittedName>
        <fullName evidence="3">Uncharacterized protein</fullName>
    </submittedName>
</protein>
<proteinExistence type="predicted"/>
<keyword evidence="2" id="KW-1185">Reference proteome</keyword>
<feature type="region of interest" description="Disordered" evidence="1">
    <location>
        <begin position="46"/>
        <end position="92"/>
    </location>
</feature>
<reference evidence="3" key="1">
    <citation type="submission" date="2022-11" db="UniProtKB">
        <authorList>
            <consortium name="WormBaseParasite"/>
        </authorList>
    </citation>
    <scope>IDENTIFICATION</scope>
</reference>
<feature type="region of interest" description="Disordered" evidence="1">
    <location>
        <begin position="1"/>
        <end position="31"/>
    </location>
</feature>
<feature type="compositionally biased region" description="Low complexity" evidence="1">
    <location>
        <begin position="53"/>
        <end position="78"/>
    </location>
</feature>
<dbReference type="AlphaFoldDB" id="A0A915JKK4"/>
<evidence type="ECO:0000256" key="1">
    <source>
        <dbReference type="SAM" id="MobiDB-lite"/>
    </source>
</evidence>
<feature type="region of interest" description="Disordered" evidence="1">
    <location>
        <begin position="133"/>
        <end position="152"/>
    </location>
</feature>
<dbReference type="Proteomes" id="UP000887565">
    <property type="component" value="Unplaced"/>
</dbReference>
<sequence length="152" mass="15855">VTSSSPIDIPSEQQQNLADRSSSAQQNITTKPLLSTSVTNLHLSGSVTNLNHSTSTGATAAGAASQSSSNPAPSEQSNLLQRHSVAGQSSASPNFDIASFLRQQSSANSFASSNGGHNQCLYNQPSTQASKAAHLSSSSFFSHDDDSSYFYK</sequence>